<dbReference type="EMBL" id="BAABRO010000002">
    <property type="protein sequence ID" value="GAA5505855.1"/>
    <property type="molecule type" value="Genomic_DNA"/>
</dbReference>
<name>A0ABP9VMN6_9BACT</name>
<evidence type="ECO:0000313" key="1">
    <source>
        <dbReference type="EMBL" id="GAA5505855.1"/>
    </source>
</evidence>
<accession>A0ABP9VMN6</accession>
<organism evidence="1 2">
    <name type="scientific">Novipirellula caenicola</name>
    <dbReference type="NCBI Taxonomy" id="1536901"/>
    <lineage>
        <taxon>Bacteria</taxon>
        <taxon>Pseudomonadati</taxon>
        <taxon>Planctomycetota</taxon>
        <taxon>Planctomycetia</taxon>
        <taxon>Pirellulales</taxon>
        <taxon>Pirellulaceae</taxon>
        <taxon>Novipirellula</taxon>
    </lineage>
</organism>
<dbReference type="Proteomes" id="UP001416858">
    <property type="component" value="Unassembled WGS sequence"/>
</dbReference>
<keyword evidence="2" id="KW-1185">Reference proteome</keyword>
<gene>
    <name evidence="1" type="ORF">Rcae01_01303</name>
</gene>
<proteinExistence type="predicted"/>
<comment type="caution">
    <text evidence="1">The sequence shown here is derived from an EMBL/GenBank/DDBJ whole genome shotgun (WGS) entry which is preliminary data.</text>
</comment>
<evidence type="ECO:0000313" key="2">
    <source>
        <dbReference type="Proteomes" id="UP001416858"/>
    </source>
</evidence>
<evidence type="ECO:0008006" key="3">
    <source>
        <dbReference type="Google" id="ProtNLM"/>
    </source>
</evidence>
<sequence length="85" mass="9017">MGLHDFFFFYPGLFVLCDGSNEAADGIDGGNGTTFAFRLAFSRIVPIRSAVSEVFQPSFVQFSADGVGSDGKGLCAPAEGDDSRR</sequence>
<reference evidence="1 2" key="1">
    <citation type="submission" date="2024-02" db="EMBL/GenBank/DDBJ databases">
        <title>Rhodopirellula caenicola NBRC 110016.</title>
        <authorList>
            <person name="Ichikawa N."/>
            <person name="Katano-Makiyama Y."/>
            <person name="Hidaka K."/>
        </authorList>
    </citation>
    <scope>NUCLEOTIDE SEQUENCE [LARGE SCALE GENOMIC DNA]</scope>
    <source>
        <strain evidence="1 2">NBRC 110016</strain>
    </source>
</reference>
<protein>
    <recommendedName>
        <fullName evidence="3">Secreted protein</fullName>
    </recommendedName>
</protein>